<keyword evidence="4 10" id="KW-0812">Transmembrane</keyword>
<evidence type="ECO:0000256" key="7">
    <source>
        <dbReference type="ARBA" id="ARBA00023128"/>
    </source>
</evidence>
<dbReference type="AlphaFoldDB" id="A0A7R9AV93"/>
<evidence type="ECO:0000313" key="11">
    <source>
        <dbReference type="EMBL" id="CAD7261106.1"/>
    </source>
</evidence>
<evidence type="ECO:0000256" key="1">
    <source>
        <dbReference type="ARBA" id="ARBA00004448"/>
    </source>
</evidence>
<evidence type="ECO:0000256" key="8">
    <source>
        <dbReference type="ARBA" id="ARBA00023136"/>
    </source>
</evidence>
<feature type="transmembrane region" description="Helical" evidence="10">
    <location>
        <begin position="70"/>
        <end position="93"/>
    </location>
</feature>
<evidence type="ECO:0000256" key="6">
    <source>
        <dbReference type="ARBA" id="ARBA00022989"/>
    </source>
</evidence>
<keyword evidence="7" id="KW-0496">Mitochondrion</keyword>
<comment type="similarity">
    <text evidence="2">Belongs to the TMEM242 family.</text>
</comment>
<sequence length="438" mass="48360">MVSIKRHPLNAIEKGMGGNKRLFIVEPRLFHMFSNMSKQHLQQTSGFIDQMSEETKLKNSSTDTSFKIKAGLFLASVAGAASIIGFGSTLAAAKKQDAVSFNKGVLGSIEMTETEACLQKGPGQTPFVTSNIVFNEAGTNTCTDTIVNEGLGDKYWFSQPPCHIERSVKNVTEAFEKIFPNFEVVEDMKVGEVTPYPDPQSDALGNIPRSCWKCLQHATITVRTFQVVKRFIDSFDSNEATTIKVVQELLSDPEIAEEVNPHLCGGRVENHLIKTTPSSPERDSNLNLPVLGSLALYKTSVLANYATEADTCLSLRLLDLVFWGNAGGVLLAQSLSGERLPHTDLSWGAGSVPDSVCECWPREEEEERESDLRSEEEESSFCELESTVKLDSVVLTVADWCTCQVLFALDSELKEILLCCEERDTEEQNCCEEMEEAV</sequence>
<dbReference type="GO" id="GO:0005743">
    <property type="term" value="C:mitochondrial inner membrane"/>
    <property type="evidence" value="ECO:0007669"/>
    <property type="project" value="UniProtKB-SubCell"/>
</dbReference>
<evidence type="ECO:0000256" key="10">
    <source>
        <dbReference type="SAM" id="Phobius"/>
    </source>
</evidence>
<comment type="subcellular location">
    <subcellularLocation>
        <location evidence="1">Mitochondrion inner membrane</location>
        <topology evidence="1">Multi-pass membrane protein</topology>
    </subcellularLocation>
</comment>
<name>A0A7R9AV93_TIMSH</name>
<keyword evidence="6 10" id="KW-1133">Transmembrane helix</keyword>
<dbReference type="EMBL" id="OC002011">
    <property type="protein sequence ID" value="CAD7261106.1"/>
    <property type="molecule type" value="Genomic_DNA"/>
</dbReference>
<organism evidence="11">
    <name type="scientific">Timema shepardi</name>
    <name type="common">Walking stick</name>
    <dbReference type="NCBI Taxonomy" id="629360"/>
    <lineage>
        <taxon>Eukaryota</taxon>
        <taxon>Metazoa</taxon>
        <taxon>Ecdysozoa</taxon>
        <taxon>Arthropoda</taxon>
        <taxon>Hexapoda</taxon>
        <taxon>Insecta</taxon>
        <taxon>Pterygota</taxon>
        <taxon>Neoptera</taxon>
        <taxon>Polyneoptera</taxon>
        <taxon>Phasmatodea</taxon>
        <taxon>Timematodea</taxon>
        <taxon>Timematoidea</taxon>
        <taxon>Timematidae</taxon>
        <taxon>Timema</taxon>
    </lineage>
</organism>
<dbReference type="Pfam" id="PF07096">
    <property type="entry name" value="DUF1358"/>
    <property type="match status" value="1"/>
</dbReference>
<evidence type="ECO:0000256" key="2">
    <source>
        <dbReference type="ARBA" id="ARBA00007570"/>
    </source>
</evidence>
<dbReference type="PANTHER" id="PTHR13141:SF4">
    <property type="entry name" value="TRANSMEMBRANE PROTEIN 242"/>
    <property type="match status" value="1"/>
</dbReference>
<dbReference type="InterPro" id="IPR009792">
    <property type="entry name" value="TMEM242"/>
</dbReference>
<accession>A0A7R9AV93</accession>
<evidence type="ECO:0000256" key="3">
    <source>
        <dbReference type="ARBA" id="ARBA00013934"/>
    </source>
</evidence>
<comment type="function">
    <text evidence="9">Scaffold protein that participates in the c-ring assembly of mitochondrial ATP synthase (F(1)F(0) ATP synthase or complex V) by facilitating the membrane insertion and oligomer formation of the subunit c/ATP5MC3. Participates in the incorporation of the c-ring into vestigial complexes. Additionally influences the incorporation of subunits MT-ATP6, MT-ATP8, ATP5MJ, and ATP5MK in the ATP synthase.</text>
</comment>
<reference evidence="11" key="1">
    <citation type="submission" date="2020-11" db="EMBL/GenBank/DDBJ databases">
        <authorList>
            <person name="Tran Van P."/>
        </authorList>
    </citation>
    <scope>NUCLEOTIDE SEQUENCE</scope>
</reference>
<keyword evidence="8 10" id="KW-0472">Membrane</keyword>
<keyword evidence="5" id="KW-0999">Mitochondrion inner membrane</keyword>
<proteinExistence type="inferred from homology"/>
<protein>
    <recommendedName>
        <fullName evidence="3">Transmembrane protein 242</fullName>
    </recommendedName>
</protein>
<evidence type="ECO:0000256" key="4">
    <source>
        <dbReference type="ARBA" id="ARBA00022692"/>
    </source>
</evidence>
<evidence type="ECO:0000256" key="5">
    <source>
        <dbReference type="ARBA" id="ARBA00022792"/>
    </source>
</evidence>
<evidence type="ECO:0000256" key="9">
    <source>
        <dbReference type="ARBA" id="ARBA00045905"/>
    </source>
</evidence>
<gene>
    <name evidence="11" type="ORF">TSIB3V08_LOCUS5255</name>
</gene>
<dbReference type="PANTHER" id="PTHR13141">
    <property type="entry name" value="TRANSMEMBRANE PROTEIN 242"/>
    <property type="match status" value="1"/>
</dbReference>